<sequence length="428" mass="46883">MEREPVGSGLRAGCRVRGELSPTRRITPTSLDESISRLAAGVRDWRPAGRFTFVRTLQSAPRNHGRVDAWQDALQVGGFVAVKRMPRWWIGSGPEDFCRRRPGELERPWHDLGVVRELGRRRYPYACRLEGIFEDETHVYAMTALATHGDLLDWSCGLPADPALRELEVAPVAAQLCVAVRQLHELGLAHCDISLENVVLSAGPQPGTPLQLKLIDFGMSALGRIQRDVALGKRSYCAPEVWRGGPVDAFLADAFSVGVALFCLAAGVYPWPDTRPGASRALEHAKRVGMEAHLAARRARGDGALPGLSRQLEALLAGLLEPDPASRMCLGESCYLSRRPFNPCRARPSLLARAARPPPLRLRLRMAPRRRGRPALPGPRWRRPRGAGEGGDGGGRRARRMPRGVGQHVGRHGRHGGEPSGVEGCLLR</sequence>
<keyword evidence="6" id="KW-1185">Reference proteome</keyword>
<dbReference type="PANTHER" id="PTHR24346">
    <property type="entry name" value="MAP/MICROTUBULE AFFINITY-REGULATING KINASE"/>
    <property type="match status" value="1"/>
</dbReference>
<dbReference type="Gene3D" id="1.10.510.10">
    <property type="entry name" value="Transferase(Phosphotransferase) domain 1"/>
    <property type="match status" value="1"/>
</dbReference>
<evidence type="ECO:0000256" key="2">
    <source>
        <dbReference type="ARBA" id="ARBA00022840"/>
    </source>
</evidence>
<dbReference type="Proteomes" id="UP001189429">
    <property type="component" value="Unassembled WGS sequence"/>
</dbReference>
<evidence type="ECO:0000313" key="5">
    <source>
        <dbReference type="EMBL" id="CAK0811472.1"/>
    </source>
</evidence>
<dbReference type="InterPro" id="IPR011009">
    <property type="entry name" value="Kinase-like_dom_sf"/>
</dbReference>
<name>A0ABN9QYJ7_9DINO</name>
<accession>A0ABN9QYJ7</accession>
<evidence type="ECO:0000259" key="4">
    <source>
        <dbReference type="PROSITE" id="PS50011"/>
    </source>
</evidence>
<comment type="caution">
    <text evidence="5">The sequence shown here is derived from an EMBL/GenBank/DDBJ whole genome shotgun (WGS) entry which is preliminary data.</text>
</comment>
<dbReference type="SUPFAM" id="SSF56112">
    <property type="entry name" value="Protein kinase-like (PK-like)"/>
    <property type="match status" value="1"/>
</dbReference>
<dbReference type="EMBL" id="CAUYUJ010004903">
    <property type="protein sequence ID" value="CAK0811472.1"/>
    <property type="molecule type" value="Genomic_DNA"/>
</dbReference>
<keyword evidence="1" id="KW-0547">Nucleotide-binding</keyword>
<dbReference type="Pfam" id="PF00069">
    <property type="entry name" value="Pkinase"/>
    <property type="match status" value="1"/>
</dbReference>
<organism evidence="5 6">
    <name type="scientific">Prorocentrum cordatum</name>
    <dbReference type="NCBI Taxonomy" id="2364126"/>
    <lineage>
        <taxon>Eukaryota</taxon>
        <taxon>Sar</taxon>
        <taxon>Alveolata</taxon>
        <taxon>Dinophyceae</taxon>
        <taxon>Prorocentrales</taxon>
        <taxon>Prorocentraceae</taxon>
        <taxon>Prorocentrum</taxon>
    </lineage>
</organism>
<dbReference type="PANTHER" id="PTHR24346:SF30">
    <property type="entry name" value="MATERNAL EMBRYONIC LEUCINE ZIPPER KINASE"/>
    <property type="match status" value="1"/>
</dbReference>
<reference evidence="5" key="1">
    <citation type="submission" date="2023-10" db="EMBL/GenBank/DDBJ databases">
        <authorList>
            <person name="Chen Y."/>
            <person name="Shah S."/>
            <person name="Dougan E. K."/>
            <person name="Thang M."/>
            <person name="Chan C."/>
        </authorList>
    </citation>
    <scope>NUCLEOTIDE SEQUENCE [LARGE SCALE GENOMIC DNA]</scope>
</reference>
<evidence type="ECO:0000256" key="3">
    <source>
        <dbReference type="SAM" id="MobiDB-lite"/>
    </source>
</evidence>
<evidence type="ECO:0000313" key="6">
    <source>
        <dbReference type="Proteomes" id="UP001189429"/>
    </source>
</evidence>
<dbReference type="SMART" id="SM00220">
    <property type="entry name" value="S_TKc"/>
    <property type="match status" value="1"/>
</dbReference>
<dbReference type="PROSITE" id="PS50011">
    <property type="entry name" value="PROTEIN_KINASE_DOM"/>
    <property type="match status" value="1"/>
</dbReference>
<gene>
    <name evidence="5" type="ORF">PCOR1329_LOCUS16089</name>
</gene>
<dbReference type="InterPro" id="IPR000719">
    <property type="entry name" value="Prot_kinase_dom"/>
</dbReference>
<evidence type="ECO:0000256" key="1">
    <source>
        <dbReference type="ARBA" id="ARBA00022741"/>
    </source>
</evidence>
<keyword evidence="2" id="KW-0067">ATP-binding</keyword>
<feature type="domain" description="Protein kinase" evidence="4">
    <location>
        <begin position="42"/>
        <end position="342"/>
    </location>
</feature>
<proteinExistence type="predicted"/>
<feature type="region of interest" description="Disordered" evidence="3">
    <location>
        <begin position="368"/>
        <end position="428"/>
    </location>
</feature>
<protein>
    <recommendedName>
        <fullName evidence="4">Protein kinase domain-containing protein</fullName>
    </recommendedName>
</protein>